<evidence type="ECO:0000313" key="2">
    <source>
        <dbReference type="Proteomes" id="UP001055811"/>
    </source>
</evidence>
<gene>
    <name evidence="1" type="ORF">L2E82_22990</name>
</gene>
<reference evidence="1 2" key="2">
    <citation type="journal article" date="2022" name="Mol. Ecol. Resour.">
        <title>The genomes of chicory, endive, great burdock and yacon provide insights into Asteraceae paleo-polyploidization history and plant inulin production.</title>
        <authorList>
            <person name="Fan W."/>
            <person name="Wang S."/>
            <person name="Wang H."/>
            <person name="Wang A."/>
            <person name="Jiang F."/>
            <person name="Liu H."/>
            <person name="Zhao H."/>
            <person name="Xu D."/>
            <person name="Zhang Y."/>
        </authorList>
    </citation>
    <scope>NUCLEOTIDE SEQUENCE [LARGE SCALE GENOMIC DNA]</scope>
    <source>
        <strain evidence="2">cv. Punajuju</strain>
        <tissue evidence="1">Leaves</tissue>
    </source>
</reference>
<sequence>MENQNNISHQVENEICEMHLIENENDDLCKPNNNFEEGIENQKGPVKITSRMCVSGSDLGSQARPPNVDPNVSLDQAYSGGDNLEEFMDQSSSNNTNIEKITSKDGMRVGENVEEDNHENSNQLFDLNTEPFEVNKDGYRDPIPGRQNGSICDPKAKGKKQKKASNAKNSQNSPSKSENSISVEMMKTKNIGDEIGFCLDGFEEMLRAEIEGEGVLKQQK</sequence>
<protein>
    <submittedName>
        <fullName evidence="1">Uncharacterized protein</fullName>
    </submittedName>
</protein>
<dbReference type="EMBL" id="CM042012">
    <property type="protein sequence ID" value="KAI3751897.1"/>
    <property type="molecule type" value="Genomic_DNA"/>
</dbReference>
<organism evidence="1 2">
    <name type="scientific">Cichorium intybus</name>
    <name type="common">Chicory</name>
    <dbReference type="NCBI Taxonomy" id="13427"/>
    <lineage>
        <taxon>Eukaryota</taxon>
        <taxon>Viridiplantae</taxon>
        <taxon>Streptophyta</taxon>
        <taxon>Embryophyta</taxon>
        <taxon>Tracheophyta</taxon>
        <taxon>Spermatophyta</taxon>
        <taxon>Magnoliopsida</taxon>
        <taxon>eudicotyledons</taxon>
        <taxon>Gunneridae</taxon>
        <taxon>Pentapetalae</taxon>
        <taxon>asterids</taxon>
        <taxon>campanulids</taxon>
        <taxon>Asterales</taxon>
        <taxon>Asteraceae</taxon>
        <taxon>Cichorioideae</taxon>
        <taxon>Cichorieae</taxon>
        <taxon>Cichoriinae</taxon>
        <taxon>Cichorium</taxon>
    </lineage>
</organism>
<accession>A0ACB9DZ99</accession>
<reference evidence="2" key="1">
    <citation type="journal article" date="2022" name="Mol. Ecol. Resour.">
        <title>The genomes of chicory, endive, great burdock and yacon provide insights into Asteraceae palaeo-polyploidization history and plant inulin production.</title>
        <authorList>
            <person name="Fan W."/>
            <person name="Wang S."/>
            <person name="Wang H."/>
            <person name="Wang A."/>
            <person name="Jiang F."/>
            <person name="Liu H."/>
            <person name="Zhao H."/>
            <person name="Xu D."/>
            <person name="Zhang Y."/>
        </authorList>
    </citation>
    <scope>NUCLEOTIDE SEQUENCE [LARGE SCALE GENOMIC DNA]</scope>
    <source>
        <strain evidence="2">cv. Punajuju</strain>
    </source>
</reference>
<proteinExistence type="predicted"/>
<evidence type="ECO:0000313" key="1">
    <source>
        <dbReference type="EMBL" id="KAI3751897.1"/>
    </source>
</evidence>
<dbReference type="Proteomes" id="UP001055811">
    <property type="component" value="Linkage Group LG04"/>
</dbReference>
<name>A0ACB9DZ99_CICIN</name>
<keyword evidence="2" id="KW-1185">Reference proteome</keyword>
<comment type="caution">
    <text evidence="1">The sequence shown here is derived from an EMBL/GenBank/DDBJ whole genome shotgun (WGS) entry which is preliminary data.</text>
</comment>